<keyword evidence="9 16" id="KW-0547">Nucleotide-binding</keyword>
<evidence type="ECO:0000313" key="18">
    <source>
        <dbReference type="Proteomes" id="UP000234190"/>
    </source>
</evidence>
<dbReference type="Pfam" id="PF03309">
    <property type="entry name" value="Pan_kinase"/>
    <property type="match status" value="1"/>
</dbReference>
<evidence type="ECO:0000256" key="10">
    <source>
        <dbReference type="ARBA" id="ARBA00022777"/>
    </source>
</evidence>
<dbReference type="OrthoDB" id="9781305at2"/>
<comment type="caution">
    <text evidence="16">Lacks conserved residue(s) required for the propagation of feature annotation.</text>
</comment>
<dbReference type="GO" id="GO:0005737">
    <property type="term" value="C:cytoplasm"/>
    <property type="evidence" value="ECO:0007669"/>
    <property type="project" value="UniProtKB-SubCell"/>
</dbReference>
<comment type="caution">
    <text evidence="17">The sequence shown here is derived from an EMBL/GenBank/DDBJ whole genome shotgun (WGS) entry which is preliminary data.</text>
</comment>
<keyword evidence="13 16" id="KW-0173">Coenzyme A biosynthesis</keyword>
<comment type="function">
    <text evidence="16">Catalyzes the phosphorylation of pantothenate (Pan), the first step in CoA biosynthesis.</text>
</comment>
<evidence type="ECO:0000256" key="15">
    <source>
        <dbReference type="ARBA" id="ARBA00040883"/>
    </source>
</evidence>
<keyword evidence="11 16" id="KW-0067">ATP-binding</keyword>
<keyword evidence="10 16" id="KW-0418">Kinase</keyword>
<feature type="binding site" evidence="16">
    <location>
        <begin position="102"/>
        <end position="105"/>
    </location>
    <ligand>
        <name>substrate</name>
    </ligand>
</feature>
<dbReference type="Gene3D" id="3.30.420.40">
    <property type="match status" value="2"/>
</dbReference>
<comment type="cofactor">
    <cofactor evidence="16">
        <name>NH4(+)</name>
        <dbReference type="ChEBI" id="CHEBI:28938"/>
    </cofactor>
    <cofactor evidence="16">
        <name>K(+)</name>
        <dbReference type="ChEBI" id="CHEBI:29103"/>
    </cofactor>
    <text evidence="16">A monovalent cation. Ammonium or potassium.</text>
</comment>
<feature type="binding site" evidence="16">
    <location>
        <position position="127"/>
    </location>
    <ligand>
        <name>ATP</name>
        <dbReference type="ChEBI" id="CHEBI:30616"/>
    </ligand>
</feature>
<evidence type="ECO:0000256" key="7">
    <source>
        <dbReference type="ARBA" id="ARBA00022490"/>
    </source>
</evidence>
<evidence type="ECO:0000256" key="1">
    <source>
        <dbReference type="ARBA" id="ARBA00001206"/>
    </source>
</evidence>
<evidence type="ECO:0000256" key="12">
    <source>
        <dbReference type="ARBA" id="ARBA00022958"/>
    </source>
</evidence>
<feature type="binding site" evidence="16">
    <location>
        <position position="95"/>
    </location>
    <ligand>
        <name>substrate</name>
    </ligand>
</feature>
<keyword evidence="7 16" id="KW-0963">Cytoplasm</keyword>
<dbReference type="EMBL" id="PDNW01000011">
    <property type="protein sequence ID" value="PLC49292.1"/>
    <property type="molecule type" value="Genomic_DNA"/>
</dbReference>
<evidence type="ECO:0000256" key="6">
    <source>
        <dbReference type="ARBA" id="ARBA00012102"/>
    </source>
</evidence>
<keyword evidence="8 16" id="KW-0808">Transferase</keyword>
<dbReference type="SUPFAM" id="SSF53067">
    <property type="entry name" value="Actin-like ATPase domain"/>
    <property type="match status" value="2"/>
</dbReference>
<dbReference type="AlphaFoldDB" id="A0A2N4U2N7"/>
<dbReference type="Proteomes" id="UP000234190">
    <property type="component" value="Unassembled WGS sequence"/>
</dbReference>
<comment type="subunit">
    <text evidence="5 16">Homodimer.</text>
</comment>
<feature type="active site" description="Proton acceptor" evidence="16">
    <location>
        <position position="104"/>
    </location>
</feature>
<comment type="similarity">
    <text evidence="14 16">Belongs to the type III pantothenate kinase family.</text>
</comment>
<protein>
    <recommendedName>
        <fullName evidence="15 16">Type III pantothenate kinase</fullName>
        <ecNumber evidence="6 16">2.7.1.33</ecNumber>
    </recommendedName>
    <alternativeName>
        <fullName evidence="16">PanK-III</fullName>
    </alternativeName>
    <alternativeName>
        <fullName evidence="16">Pantothenic acid kinase</fullName>
    </alternativeName>
</protein>
<reference evidence="17 18" key="1">
    <citation type="submission" date="2017-10" db="EMBL/GenBank/DDBJ databases">
        <title>Two draft genome sequences of Pusillimonas sp. strains isolated from a nitrate- and radionuclide-contaminated groundwater in Russia.</title>
        <authorList>
            <person name="Grouzdev D.S."/>
            <person name="Tourova T.P."/>
            <person name="Goeva M.A."/>
            <person name="Babich T.L."/>
            <person name="Sokolova D.S."/>
            <person name="Abdullin R."/>
            <person name="Poltaraus A.B."/>
            <person name="Toshchakov S.V."/>
            <person name="Nazina T.N."/>
        </authorList>
    </citation>
    <scope>NUCLEOTIDE SEQUENCE [LARGE SCALE GENOMIC DNA]</scope>
    <source>
        <strain evidence="17 18">JR1/69-3-13</strain>
    </source>
</reference>
<dbReference type="GO" id="GO:0004594">
    <property type="term" value="F:pantothenate kinase activity"/>
    <property type="evidence" value="ECO:0007669"/>
    <property type="project" value="UniProtKB-UniRule"/>
</dbReference>
<keyword evidence="12 16" id="KW-0630">Potassium</keyword>
<dbReference type="InterPro" id="IPR004619">
    <property type="entry name" value="Type_III_PanK"/>
</dbReference>
<dbReference type="InterPro" id="IPR043129">
    <property type="entry name" value="ATPase_NBD"/>
</dbReference>
<evidence type="ECO:0000256" key="14">
    <source>
        <dbReference type="ARBA" id="ARBA00038036"/>
    </source>
</evidence>
<gene>
    <name evidence="16" type="primary">coaX</name>
    <name evidence="17" type="ORF">CR159_13355</name>
</gene>
<evidence type="ECO:0000256" key="3">
    <source>
        <dbReference type="ARBA" id="ARBA00004496"/>
    </source>
</evidence>
<sequence length="267" mass="28423">MILLIDAGNTRIKIGWLDIATGRREDAALALRHVDVAELALRTKQLAFTPIAAIGVNVAGASVARDLAETLQRLHSLEIRWVHSGRMAGGITNAYEVPEQLGADRWVSMMGLARHTDEAAMLATFGTATTLDTLGPKDNEQGTRLFHGGLILPGPALMRSSLAAGTANLPEGNGEAVAFPIHTHQAIATGIAAAQAGALLRQWREGLERFGVPPMVYSAGGGWDMIEDEAQRLLTKARKDLGLAAEPIRWLPNPVLDGLASLAPELL</sequence>
<dbReference type="HAMAP" id="MF_01274">
    <property type="entry name" value="Pantothen_kinase_3"/>
    <property type="match status" value="1"/>
</dbReference>
<comment type="cofactor">
    <cofactor evidence="2">
        <name>K(+)</name>
        <dbReference type="ChEBI" id="CHEBI:29103"/>
    </cofactor>
</comment>
<comment type="pathway">
    <text evidence="4 16">Cofactor biosynthesis; coenzyme A biosynthesis; CoA from (R)-pantothenate: step 1/5.</text>
</comment>
<dbReference type="RefSeq" id="WP_102074461.1">
    <property type="nucleotide sequence ID" value="NZ_PDNW01000011.1"/>
</dbReference>
<evidence type="ECO:0000256" key="5">
    <source>
        <dbReference type="ARBA" id="ARBA00011738"/>
    </source>
</evidence>
<proteinExistence type="inferred from homology"/>
<accession>A0A2N4U2N7</accession>
<feature type="binding site" evidence="16">
    <location>
        <begin position="6"/>
        <end position="13"/>
    </location>
    <ligand>
        <name>ATP</name>
        <dbReference type="ChEBI" id="CHEBI:30616"/>
    </ligand>
</feature>
<evidence type="ECO:0000256" key="11">
    <source>
        <dbReference type="ARBA" id="ARBA00022840"/>
    </source>
</evidence>
<evidence type="ECO:0000256" key="8">
    <source>
        <dbReference type="ARBA" id="ARBA00022679"/>
    </source>
</evidence>
<evidence type="ECO:0000256" key="16">
    <source>
        <dbReference type="HAMAP-Rule" id="MF_01274"/>
    </source>
</evidence>
<comment type="catalytic activity">
    <reaction evidence="1 16">
        <text>(R)-pantothenate + ATP = (R)-4'-phosphopantothenate + ADP + H(+)</text>
        <dbReference type="Rhea" id="RHEA:16373"/>
        <dbReference type="ChEBI" id="CHEBI:10986"/>
        <dbReference type="ChEBI" id="CHEBI:15378"/>
        <dbReference type="ChEBI" id="CHEBI:29032"/>
        <dbReference type="ChEBI" id="CHEBI:30616"/>
        <dbReference type="ChEBI" id="CHEBI:456216"/>
        <dbReference type="EC" id="2.7.1.33"/>
    </reaction>
</comment>
<evidence type="ECO:0000256" key="4">
    <source>
        <dbReference type="ARBA" id="ARBA00005225"/>
    </source>
</evidence>
<keyword evidence="18" id="KW-1185">Reference proteome</keyword>
<dbReference type="CDD" id="cd24015">
    <property type="entry name" value="ASKHA_NBD_PanK-III"/>
    <property type="match status" value="1"/>
</dbReference>
<evidence type="ECO:0000256" key="9">
    <source>
        <dbReference type="ARBA" id="ARBA00022741"/>
    </source>
</evidence>
<dbReference type="UniPathway" id="UPA00241">
    <property type="reaction ID" value="UER00352"/>
</dbReference>
<dbReference type="GO" id="GO:0015937">
    <property type="term" value="P:coenzyme A biosynthetic process"/>
    <property type="evidence" value="ECO:0007669"/>
    <property type="project" value="UniProtKB-UniRule"/>
</dbReference>
<organism evidence="17 18">
    <name type="scientific">Pollutimonas subterranea</name>
    <dbReference type="NCBI Taxonomy" id="2045210"/>
    <lineage>
        <taxon>Bacteria</taxon>
        <taxon>Pseudomonadati</taxon>
        <taxon>Pseudomonadota</taxon>
        <taxon>Betaproteobacteria</taxon>
        <taxon>Burkholderiales</taxon>
        <taxon>Alcaligenaceae</taxon>
        <taxon>Pollutimonas</taxon>
    </lineage>
</organism>
<dbReference type="PANTHER" id="PTHR34265">
    <property type="entry name" value="TYPE III PANTOTHENATE KINASE"/>
    <property type="match status" value="1"/>
</dbReference>
<dbReference type="PANTHER" id="PTHR34265:SF1">
    <property type="entry name" value="TYPE III PANTOTHENATE KINASE"/>
    <property type="match status" value="1"/>
</dbReference>
<name>A0A2N4U2N7_9BURK</name>
<feature type="binding site" evidence="16">
    <location>
        <position position="183"/>
    </location>
    <ligand>
        <name>substrate</name>
    </ligand>
</feature>
<evidence type="ECO:0000313" key="17">
    <source>
        <dbReference type="EMBL" id="PLC49292.1"/>
    </source>
</evidence>
<evidence type="ECO:0000256" key="2">
    <source>
        <dbReference type="ARBA" id="ARBA00001958"/>
    </source>
</evidence>
<comment type="subcellular location">
    <subcellularLocation>
        <location evidence="3 16">Cytoplasm</location>
    </subcellularLocation>
</comment>
<dbReference type="EC" id="2.7.1.33" evidence="6 16"/>
<dbReference type="GO" id="GO:0005524">
    <property type="term" value="F:ATP binding"/>
    <property type="evidence" value="ECO:0007669"/>
    <property type="project" value="UniProtKB-UniRule"/>
</dbReference>
<evidence type="ECO:0000256" key="13">
    <source>
        <dbReference type="ARBA" id="ARBA00022993"/>
    </source>
</evidence>